<feature type="domain" description="HTH cro/C1-type" evidence="1">
    <location>
        <begin position="27"/>
        <end position="81"/>
    </location>
</feature>
<evidence type="ECO:0000313" key="2">
    <source>
        <dbReference type="EMBL" id="SFW53121.1"/>
    </source>
</evidence>
<dbReference type="OrthoDB" id="674942at2"/>
<evidence type="ECO:0000313" key="4">
    <source>
        <dbReference type="Proteomes" id="UP000183788"/>
    </source>
</evidence>
<gene>
    <name evidence="2" type="ORF">SAMN05661012_02411</name>
    <name evidence="3" type="ORF">SR876_15795</name>
</gene>
<dbReference type="SUPFAM" id="SSF47413">
    <property type="entry name" value="lambda repressor-like DNA-binding domains"/>
    <property type="match status" value="1"/>
</dbReference>
<dbReference type="RefSeq" id="WP_072360233.1">
    <property type="nucleotide sequence ID" value="NZ_CP139972.1"/>
</dbReference>
<dbReference type="SMART" id="SM00530">
    <property type="entry name" value="HTH_XRE"/>
    <property type="match status" value="1"/>
</dbReference>
<reference evidence="2 4" key="1">
    <citation type="submission" date="2016-11" db="EMBL/GenBank/DDBJ databases">
        <authorList>
            <person name="Jaros S."/>
            <person name="Januszkiewicz K."/>
            <person name="Wedrychowicz H."/>
        </authorList>
    </citation>
    <scope>NUCLEOTIDE SEQUENCE [LARGE SCALE GENOMIC DNA]</scope>
    <source>
        <strain evidence="2 4">DSM 784</strain>
    </source>
</reference>
<dbReference type="CDD" id="cd00093">
    <property type="entry name" value="HTH_XRE"/>
    <property type="match status" value="1"/>
</dbReference>
<dbReference type="Gene3D" id="1.10.260.40">
    <property type="entry name" value="lambda repressor-like DNA-binding domains"/>
    <property type="match status" value="1"/>
</dbReference>
<reference evidence="3 5" key="2">
    <citation type="submission" date="2023-11" db="EMBL/GenBank/DDBJ databases">
        <title>MicrobeMod: A computational toolkit for identifying prokaryotic methylation and restriction-modification with nanopore sequencing.</title>
        <authorList>
            <person name="Crits-Christoph A."/>
            <person name="Kang S.C."/>
            <person name="Lee H."/>
            <person name="Ostrov N."/>
        </authorList>
    </citation>
    <scope>NUCLEOTIDE SEQUENCE [LARGE SCALE GENOMIC DNA]</scope>
    <source>
        <strain evidence="3 5">ATCC 23090</strain>
    </source>
</reference>
<dbReference type="EMBL" id="FPIZ01000006">
    <property type="protein sequence ID" value="SFW53121.1"/>
    <property type="molecule type" value="Genomic_DNA"/>
</dbReference>
<dbReference type="GO" id="GO:0003677">
    <property type="term" value="F:DNA binding"/>
    <property type="evidence" value="ECO:0007669"/>
    <property type="project" value="InterPro"/>
</dbReference>
<accession>A0A1K1Q062</accession>
<proteinExistence type="predicted"/>
<organism evidence="2 4">
    <name type="scientific">Chitinophaga sancti</name>
    <dbReference type="NCBI Taxonomy" id="1004"/>
    <lineage>
        <taxon>Bacteria</taxon>
        <taxon>Pseudomonadati</taxon>
        <taxon>Bacteroidota</taxon>
        <taxon>Chitinophagia</taxon>
        <taxon>Chitinophagales</taxon>
        <taxon>Chitinophagaceae</taxon>
        <taxon>Chitinophaga</taxon>
    </lineage>
</organism>
<evidence type="ECO:0000259" key="1">
    <source>
        <dbReference type="PROSITE" id="PS50943"/>
    </source>
</evidence>
<keyword evidence="5" id="KW-1185">Reference proteome</keyword>
<dbReference type="Proteomes" id="UP001326715">
    <property type="component" value="Chromosome"/>
</dbReference>
<dbReference type="InterPro" id="IPR001387">
    <property type="entry name" value="Cro/C1-type_HTH"/>
</dbReference>
<evidence type="ECO:0000313" key="5">
    <source>
        <dbReference type="Proteomes" id="UP001326715"/>
    </source>
</evidence>
<sequence length="87" mass="10027">MKGATDKDKIKLEAKQAAIYKKIGARIKQLRKEKGYSSYEDFAYENDINRSQFGKYERGADMRISTLVKILDALDVDLKEFVKGMED</sequence>
<dbReference type="EMBL" id="CP140154">
    <property type="protein sequence ID" value="WQG92983.1"/>
    <property type="molecule type" value="Genomic_DNA"/>
</dbReference>
<dbReference type="AlphaFoldDB" id="A0A1K1Q062"/>
<protein>
    <submittedName>
        <fullName evidence="2">Helix-turn-helix domain-containing protein</fullName>
    </submittedName>
    <submittedName>
        <fullName evidence="3">Helix-turn-helix transcriptional regulator</fullName>
    </submittedName>
</protein>
<evidence type="ECO:0000313" key="3">
    <source>
        <dbReference type="EMBL" id="WQG92983.1"/>
    </source>
</evidence>
<dbReference type="InterPro" id="IPR010982">
    <property type="entry name" value="Lambda_DNA-bd_dom_sf"/>
</dbReference>
<dbReference type="PROSITE" id="PS50943">
    <property type="entry name" value="HTH_CROC1"/>
    <property type="match status" value="1"/>
</dbReference>
<dbReference type="Proteomes" id="UP000183788">
    <property type="component" value="Unassembled WGS sequence"/>
</dbReference>
<dbReference type="STRING" id="1004.SAMN05661012_02411"/>
<dbReference type="Pfam" id="PF13443">
    <property type="entry name" value="HTH_26"/>
    <property type="match status" value="1"/>
</dbReference>
<name>A0A1K1Q062_9BACT</name>